<keyword evidence="3" id="KW-1185">Reference proteome</keyword>
<feature type="signal peptide" evidence="1">
    <location>
        <begin position="1"/>
        <end position="25"/>
    </location>
</feature>
<dbReference type="Proteomes" id="UP000198406">
    <property type="component" value="Unassembled WGS sequence"/>
</dbReference>
<dbReference type="AlphaFoldDB" id="A0A1Z5JF80"/>
<dbReference type="InParanoid" id="A0A1Z5JF80"/>
<protein>
    <submittedName>
        <fullName evidence="2">Uncharacterized protein</fullName>
    </submittedName>
</protein>
<comment type="caution">
    <text evidence="2">The sequence shown here is derived from an EMBL/GenBank/DDBJ whole genome shotgun (WGS) entry which is preliminary data.</text>
</comment>
<keyword evidence="1" id="KW-0732">Signal</keyword>
<sequence>MIHLSHRSVALPLLVSIFRVGPAVAFSSLTRPPHRSLSRLKARGDYAGYHVTYDIDGTHISVPEFYVPQALLEWGQAPSALEVIVSENEDDTRHVLTVLPETGCGLDNLEVLQRRETLGTPLWKTNENIAASVYVSSSRLECVFAQPNNHRSRVVLNCDVSTGSLQKPISLYLERKISETSTEGRRADGGGLDARSVSGWVGPELRALESSLNQFCIPTNLAALDGNIKHAFGLPGNVTVACDTDEKALTLWVNQAYGDQSRWIELKCRNNEWKARSWLDTITSDAT</sequence>
<evidence type="ECO:0000313" key="2">
    <source>
        <dbReference type="EMBL" id="GAX12411.1"/>
    </source>
</evidence>
<feature type="chain" id="PRO_5013232834" evidence="1">
    <location>
        <begin position="26"/>
        <end position="287"/>
    </location>
</feature>
<proteinExistence type="predicted"/>
<organism evidence="2 3">
    <name type="scientific">Fistulifera solaris</name>
    <name type="common">Oleaginous diatom</name>
    <dbReference type="NCBI Taxonomy" id="1519565"/>
    <lineage>
        <taxon>Eukaryota</taxon>
        <taxon>Sar</taxon>
        <taxon>Stramenopiles</taxon>
        <taxon>Ochrophyta</taxon>
        <taxon>Bacillariophyta</taxon>
        <taxon>Bacillariophyceae</taxon>
        <taxon>Bacillariophycidae</taxon>
        <taxon>Naviculales</taxon>
        <taxon>Naviculaceae</taxon>
        <taxon>Fistulifera</taxon>
    </lineage>
</organism>
<accession>A0A1Z5JF80</accession>
<gene>
    <name evidence="2" type="ORF">FisN_2Hh242</name>
</gene>
<dbReference type="EMBL" id="BDSP01000051">
    <property type="protein sequence ID" value="GAX12411.1"/>
    <property type="molecule type" value="Genomic_DNA"/>
</dbReference>
<name>A0A1Z5JF80_FISSO</name>
<reference evidence="2 3" key="1">
    <citation type="journal article" date="2015" name="Plant Cell">
        <title>Oil accumulation by the oleaginous diatom Fistulifera solaris as revealed by the genome and transcriptome.</title>
        <authorList>
            <person name="Tanaka T."/>
            <person name="Maeda Y."/>
            <person name="Veluchamy A."/>
            <person name="Tanaka M."/>
            <person name="Abida H."/>
            <person name="Marechal E."/>
            <person name="Bowler C."/>
            <person name="Muto M."/>
            <person name="Sunaga Y."/>
            <person name="Tanaka M."/>
            <person name="Yoshino T."/>
            <person name="Taniguchi T."/>
            <person name="Fukuda Y."/>
            <person name="Nemoto M."/>
            <person name="Matsumoto M."/>
            <person name="Wong P.S."/>
            <person name="Aburatani S."/>
            <person name="Fujibuchi W."/>
        </authorList>
    </citation>
    <scope>NUCLEOTIDE SEQUENCE [LARGE SCALE GENOMIC DNA]</scope>
    <source>
        <strain evidence="2 3">JPCC DA0580</strain>
    </source>
</reference>
<dbReference type="OrthoDB" id="43223at2759"/>
<evidence type="ECO:0000256" key="1">
    <source>
        <dbReference type="SAM" id="SignalP"/>
    </source>
</evidence>
<evidence type="ECO:0000313" key="3">
    <source>
        <dbReference type="Proteomes" id="UP000198406"/>
    </source>
</evidence>